<sequence length="624" mass="63308">MKRRQIAVATVAVTTAFGLVGVGSATAANGGGGNGDVKLANSGRSAIAANGAFADQGAAPATASLALALQVPLRNENIRQTMLANGAVISPAQYARMFASSPKDLKKVADWAAKKGFTVTGTNANAGTVSVTGSVATANKAFKLKLRKTAVDGRRGITPDTDPTVPAGIGVTGISGLNTLATFAPPPQQKIATKKAPKTGAVPRTGAAPAQNQYCSDFWGQNLAVTGKKYPNMSNVQCPLPPQAAVSLYGMQGAANATPTLGILLWGDDPNAVTNANVLAKATNSPPLTTYSKVVERPNNNMNRCEDGSGEQNLDVQSTHAIAPKANIRYYGAASCAFSDTTASLAKAVNEHKVTTMSLSFGAPEKLVDSASLSGFNRVAQQATLTGISVVVCSMDSGDYSTDPGVKVKGVAFPASSPFVTAVGGTAVGVTQTGGRLFTVGWESKWWRQPNPGTTAGMTQTYGGQNSIGAGGGVSSAFAQPGWQKGRVKGSTTMRAVPDVAALADPLTGLAIAYGPSEAEIANGGGTSQAAPLVAAMVGASKSITKRNFGNAAPMLYRLGSAALLDVTGPTGTYGGWYGTWDDGAQRIAGVGDTPDSLRFGAGWDNVTGLGEPKGQAFLTGLGG</sequence>
<evidence type="ECO:0000256" key="2">
    <source>
        <dbReference type="ARBA" id="ARBA00022670"/>
    </source>
</evidence>
<protein>
    <submittedName>
        <fullName evidence="10">S8/S53 family peptidase</fullName>
    </submittedName>
</protein>
<keyword evidence="7" id="KW-0865">Zymogen</keyword>
<dbReference type="EMBL" id="JABENB010000001">
    <property type="protein sequence ID" value="NNG38599.1"/>
    <property type="molecule type" value="Genomic_DNA"/>
</dbReference>
<dbReference type="Pfam" id="PF09286">
    <property type="entry name" value="Pro-kuma_activ"/>
    <property type="match status" value="1"/>
</dbReference>
<feature type="signal peptide" evidence="8">
    <location>
        <begin position="1"/>
        <end position="27"/>
    </location>
</feature>
<evidence type="ECO:0000256" key="8">
    <source>
        <dbReference type="SAM" id="SignalP"/>
    </source>
</evidence>
<dbReference type="PROSITE" id="PS51695">
    <property type="entry name" value="SEDOLISIN"/>
    <property type="match status" value="1"/>
</dbReference>
<keyword evidence="3" id="KW-0479">Metal-binding</keyword>
<evidence type="ECO:0000313" key="11">
    <source>
        <dbReference type="Proteomes" id="UP000557772"/>
    </source>
</evidence>
<dbReference type="Gene3D" id="3.40.50.200">
    <property type="entry name" value="Peptidase S8/S53 domain"/>
    <property type="match status" value="1"/>
</dbReference>
<dbReference type="RefSeq" id="WP_171152563.1">
    <property type="nucleotide sequence ID" value="NZ_JABENB010000001.1"/>
</dbReference>
<dbReference type="GO" id="GO:0006508">
    <property type="term" value="P:proteolysis"/>
    <property type="evidence" value="ECO:0007669"/>
    <property type="project" value="UniProtKB-KW"/>
</dbReference>
<comment type="cofactor">
    <cofactor evidence="1">
        <name>Ca(2+)</name>
        <dbReference type="ChEBI" id="CHEBI:29108"/>
    </cofactor>
</comment>
<keyword evidence="4" id="KW-0378">Hydrolase</keyword>
<dbReference type="InterPro" id="IPR015366">
    <property type="entry name" value="S53_propep"/>
</dbReference>
<evidence type="ECO:0000256" key="4">
    <source>
        <dbReference type="ARBA" id="ARBA00022801"/>
    </source>
</evidence>
<keyword evidence="6" id="KW-0106">Calcium</keyword>
<dbReference type="PANTHER" id="PTHR14218:SF15">
    <property type="entry name" value="TRIPEPTIDYL-PEPTIDASE 1"/>
    <property type="match status" value="1"/>
</dbReference>
<evidence type="ECO:0000256" key="1">
    <source>
        <dbReference type="ARBA" id="ARBA00001913"/>
    </source>
</evidence>
<dbReference type="GO" id="GO:0004252">
    <property type="term" value="F:serine-type endopeptidase activity"/>
    <property type="evidence" value="ECO:0007669"/>
    <property type="project" value="InterPro"/>
</dbReference>
<reference evidence="10 11" key="1">
    <citation type="submission" date="2020-05" db="EMBL/GenBank/DDBJ databases">
        <title>Flexivirga sp. ID2601S isolated from air conditioner.</title>
        <authorList>
            <person name="Kim D.H."/>
        </authorList>
    </citation>
    <scope>NUCLEOTIDE SEQUENCE [LARGE SCALE GENOMIC DNA]</scope>
    <source>
        <strain evidence="10 11">ID2601S</strain>
    </source>
</reference>
<comment type="caution">
    <text evidence="10">The sequence shown here is derived from an EMBL/GenBank/DDBJ whole genome shotgun (WGS) entry which is preliminary data.</text>
</comment>
<accession>A0A849ADS5</accession>
<dbReference type="CDD" id="cd04056">
    <property type="entry name" value="Peptidases_S53"/>
    <property type="match status" value="1"/>
</dbReference>
<dbReference type="SMART" id="SM00944">
    <property type="entry name" value="Pro-kuma_activ"/>
    <property type="match status" value="1"/>
</dbReference>
<proteinExistence type="predicted"/>
<dbReference type="Proteomes" id="UP000557772">
    <property type="component" value="Unassembled WGS sequence"/>
</dbReference>
<gene>
    <name evidence="10" type="ORF">HJ588_04815</name>
</gene>
<keyword evidence="8" id="KW-0732">Signal</keyword>
<dbReference type="InterPro" id="IPR036852">
    <property type="entry name" value="Peptidase_S8/S53_dom_sf"/>
</dbReference>
<feature type="chain" id="PRO_5032604100" evidence="8">
    <location>
        <begin position="28"/>
        <end position="624"/>
    </location>
</feature>
<keyword evidence="5" id="KW-0720">Serine protease</keyword>
<evidence type="ECO:0000256" key="3">
    <source>
        <dbReference type="ARBA" id="ARBA00022723"/>
    </source>
</evidence>
<dbReference type="GO" id="GO:0046872">
    <property type="term" value="F:metal ion binding"/>
    <property type="evidence" value="ECO:0007669"/>
    <property type="project" value="UniProtKB-KW"/>
</dbReference>
<dbReference type="AlphaFoldDB" id="A0A849ADS5"/>
<dbReference type="SUPFAM" id="SSF52743">
    <property type="entry name" value="Subtilisin-like"/>
    <property type="match status" value="1"/>
</dbReference>
<dbReference type="GO" id="GO:0008240">
    <property type="term" value="F:tripeptidyl-peptidase activity"/>
    <property type="evidence" value="ECO:0007669"/>
    <property type="project" value="TreeGrafter"/>
</dbReference>
<feature type="domain" description="Peptidase S53" evidence="9">
    <location>
        <begin position="239"/>
        <end position="624"/>
    </location>
</feature>
<evidence type="ECO:0000256" key="5">
    <source>
        <dbReference type="ARBA" id="ARBA00022825"/>
    </source>
</evidence>
<dbReference type="InterPro" id="IPR030400">
    <property type="entry name" value="Sedolisin_dom"/>
</dbReference>
<dbReference type="CDD" id="cd11377">
    <property type="entry name" value="Pro-peptidase_S53"/>
    <property type="match status" value="1"/>
</dbReference>
<evidence type="ECO:0000256" key="6">
    <source>
        <dbReference type="ARBA" id="ARBA00022837"/>
    </source>
</evidence>
<keyword evidence="11" id="KW-1185">Reference proteome</keyword>
<dbReference type="PANTHER" id="PTHR14218">
    <property type="entry name" value="PROTEASE S8 TRIPEPTIDYL PEPTIDASE I CLN2"/>
    <property type="match status" value="1"/>
</dbReference>
<evidence type="ECO:0000313" key="10">
    <source>
        <dbReference type="EMBL" id="NNG38599.1"/>
    </source>
</evidence>
<organism evidence="10 11">
    <name type="scientific">Flexivirga aerilata</name>
    <dbReference type="NCBI Taxonomy" id="1656889"/>
    <lineage>
        <taxon>Bacteria</taxon>
        <taxon>Bacillati</taxon>
        <taxon>Actinomycetota</taxon>
        <taxon>Actinomycetes</taxon>
        <taxon>Micrococcales</taxon>
        <taxon>Dermacoccaceae</taxon>
        <taxon>Flexivirga</taxon>
    </lineage>
</organism>
<dbReference type="InterPro" id="IPR050819">
    <property type="entry name" value="Tripeptidyl-peptidase_I"/>
</dbReference>
<keyword evidence="2" id="KW-0645">Protease</keyword>
<evidence type="ECO:0000256" key="7">
    <source>
        <dbReference type="ARBA" id="ARBA00023145"/>
    </source>
</evidence>
<evidence type="ECO:0000259" key="9">
    <source>
        <dbReference type="PROSITE" id="PS51695"/>
    </source>
</evidence>
<dbReference type="SUPFAM" id="SSF54897">
    <property type="entry name" value="Protease propeptides/inhibitors"/>
    <property type="match status" value="1"/>
</dbReference>
<name>A0A849ADS5_9MICO</name>